<reference evidence="1" key="1">
    <citation type="journal article" date="2012" name="PLoS ONE">
        <title>Gene sets for utilization of primary and secondary nutrition supplies in the distal gut of endangered iberian lynx.</title>
        <authorList>
            <person name="Alcaide M."/>
            <person name="Messina E."/>
            <person name="Richter M."/>
            <person name="Bargiela R."/>
            <person name="Peplies J."/>
            <person name="Huws S.A."/>
            <person name="Newbold C.J."/>
            <person name="Golyshin P.N."/>
            <person name="Simon M.A."/>
            <person name="Lopez G."/>
            <person name="Yakimov M.M."/>
            <person name="Ferrer M."/>
        </authorList>
    </citation>
    <scope>NUCLEOTIDE SEQUENCE</scope>
</reference>
<dbReference type="EMBL" id="AMCI01008444">
    <property type="protein sequence ID" value="EJW91040.1"/>
    <property type="molecule type" value="Genomic_DNA"/>
</dbReference>
<name>J9BU34_9ZZZZ</name>
<dbReference type="Gene3D" id="3.40.50.2000">
    <property type="entry name" value="Glycogen Phosphorylase B"/>
    <property type="match status" value="2"/>
</dbReference>
<gene>
    <name evidence="1" type="ORF">EVA_20854</name>
</gene>
<accession>J9BU34</accession>
<dbReference type="PANTHER" id="PTHR12526">
    <property type="entry name" value="GLYCOSYLTRANSFERASE"/>
    <property type="match status" value="1"/>
</dbReference>
<evidence type="ECO:0000313" key="1">
    <source>
        <dbReference type="EMBL" id="EJW91040.1"/>
    </source>
</evidence>
<dbReference type="PANTHER" id="PTHR12526:SF637">
    <property type="entry name" value="GLYCOSYLTRANSFERASE EPSF-RELATED"/>
    <property type="match status" value="1"/>
</dbReference>
<sequence length="370" mass="43177">MKILLLGEYSNVHATLAKGLRALGHEVTVASSGDGWKNYPRDIDMKRESLDFWSSLRFLLRTYRQFRKFRGYDVVQLINPVFVDLRADKLFSLYNYLRRHNRHLVMGAFGMDHYYAKACLDFQTFRYSDFNRGNEERKSAENEIFKQDWIDGEKGRLNRLIATDCDAIVTGLYEYQAAYEAHFKPTSKLHFIPFPIVLPEDYVAKQRHTGDPVRLFIGIQKARSEYKGSDIMLRAAERVAQEMPTACILKKVENLPFAEYTREMNASEVILDQLYSYTPAMNALEAMARGLINVGGAEPENYEILDEDELRPIINVEPTEESVYEALRKLVIHRDEWIPRMQKESRAYIAKHHDYLKVARQYEALYRSLS</sequence>
<dbReference type="AlphaFoldDB" id="J9BU34"/>
<organism evidence="1">
    <name type="scientific">gut metagenome</name>
    <dbReference type="NCBI Taxonomy" id="749906"/>
    <lineage>
        <taxon>unclassified sequences</taxon>
        <taxon>metagenomes</taxon>
        <taxon>organismal metagenomes</taxon>
    </lineage>
</organism>
<dbReference type="SUPFAM" id="SSF53756">
    <property type="entry name" value="UDP-Glycosyltransferase/glycogen phosphorylase"/>
    <property type="match status" value="1"/>
</dbReference>
<comment type="caution">
    <text evidence="1">The sequence shown here is derived from an EMBL/GenBank/DDBJ whole genome shotgun (WGS) entry which is preliminary data.</text>
</comment>
<protein>
    <recommendedName>
        <fullName evidence="2">Glycosyltransferase</fullName>
    </recommendedName>
</protein>
<evidence type="ECO:0008006" key="2">
    <source>
        <dbReference type="Google" id="ProtNLM"/>
    </source>
</evidence>
<proteinExistence type="predicted"/>